<reference evidence="1" key="1">
    <citation type="submission" date="2021-09" db="EMBL/GenBank/DDBJ databases">
        <title>The genome of Mauremys mutica provides insights into the evolution of semi-aquatic lifestyle.</title>
        <authorList>
            <person name="Gong S."/>
            <person name="Gao Y."/>
        </authorList>
    </citation>
    <scope>NUCLEOTIDE SEQUENCE</scope>
    <source>
        <strain evidence="1">MM-2020</strain>
        <tissue evidence="1">Muscle</tissue>
    </source>
</reference>
<evidence type="ECO:0000313" key="1">
    <source>
        <dbReference type="EMBL" id="KAH1181818.1"/>
    </source>
</evidence>
<protein>
    <submittedName>
        <fullName evidence="1">Uncharacterized protein</fullName>
    </submittedName>
</protein>
<organism evidence="1 2">
    <name type="scientific">Mauremys mutica</name>
    <name type="common">yellowpond turtle</name>
    <dbReference type="NCBI Taxonomy" id="74926"/>
    <lineage>
        <taxon>Eukaryota</taxon>
        <taxon>Metazoa</taxon>
        <taxon>Chordata</taxon>
        <taxon>Craniata</taxon>
        <taxon>Vertebrata</taxon>
        <taxon>Euteleostomi</taxon>
        <taxon>Archelosauria</taxon>
        <taxon>Testudinata</taxon>
        <taxon>Testudines</taxon>
        <taxon>Cryptodira</taxon>
        <taxon>Durocryptodira</taxon>
        <taxon>Testudinoidea</taxon>
        <taxon>Geoemydidae</taxon>
        <taxon>Geoemydinae</taxon>
        <taxon>Mauremys</taxon>
    </lineage>
</organism>
<name>A0A9D3XKZ1_9SAUR</name>
<gene>
    <name evidence="1" type="ORF">KIL84_009572</name>
</gene>
<evidence type="ECO:0000313" key="2">
    <source>
        <dbReference type="Proteomes" id="UP000827986"/>
    </source>
</evidence>
<keyword evidence="2" id="KW-1185">Reference proteome</keyword>
<dbReference type="Proteomes" id="UP000827986">
    <property type="component" value="Unassembled WGS sequence"/>
</dbReference>
<sequence length="139" mass="15607">MILPYIDEMLTEKAAEGLQPGSITPVYGSGELAGCVKLMVRRLRSRWQQLLTHIPFLLAGLLCCNPNRSTPETGLHFESDECGARSCKLPQQGECCEVFRDYGDKSHISRSMEEPYTFLSPSIQFINILCAPLWAKKQV</sequence>
<comment type="caution">
    <text evidence="1">The sequence shown here is derived from an EMBL/GenBank/DDBJ whole genome shotgun (WGS) entry which is preliminary data.</text>
</comment>
<dbReference type="EMBL" id="JAHDVG010000467">
    <property type="protein sequence ID" value="KAH1181818.1"/>
    <property type="molecule type" value="Genomic_DNA"/>
</dbReference>
<proteinExistence type="predicted"/>
<dbReference type="AlphaFoldDB" id="A0A9D3XKZ1"/>
<accession>A0A9D3XKZ1</accession>